<dbReference type="InterPro" id="IPR038333">
    <property type="entry name" value="T1MK-like_N_sf"/>
</dbReference>
<dbReference type="GO" id="GO:0009007">
    <property type="term" value="F:site-specific DNA-methyltransferase (adenine-specific) activity"/>
    <property type="evidence" value="ECO:0007669"/>
    <property type="project" value="UniProtKB-EC"/>
</dbReference>
<dbReference type="InterPro" id="IPR029063">
    <property type="entry name" value="SAM-dependent_MTases_sf"/>
</dbReference>
<dbReference type="PRINTS" id="PR00507">
    <property type="entry name" value="N12N6MTFRASE"/>
</dbReference>
<evidence type="ECO:0000256" key="5">
    <source>
        <dbReference type="ARBA" id="ARBA00022691"/>
    </source>
</evidence>
<evidence type="ECO:0000259" key="9">
    <source>
        <dbReference type="Pfam" id="PF02384"/>
    </source>
</evidence>
<dbReference type="Pfam" id="PF12161">
    <property type="entry name" value="HsdM_N"/>
    <property type="match status" value="1"/>
</dbReference>
<comment type="catalytic activity">
    <reaction evidence="7">
        <text>a 2'-deoxyadenosine in DNA + S-adenosyl-L-methionine = an N(6)-methyl-2'-deoxyadenosine in DNA + S-adenosyl-L-homocysteine + H(+)</text>
        <dbReference type="Rhea" id="RHEA:15197"/>
        <dbReference type="Rhea" id="RHEA-COMP:12418"/>
        <dbReference type="Rhea" id="RHEA-COMP:12419"/>
        <dbReference type="ChEBI" id="CHEBI:15378"/>
        <dbReference type="ChEBI" id="CHEBI:57856"/>
        <dbReference type="ChEBI" id="CHEBI:59789"/>
        <dbReference type="ChEBI" id="CHEBI:90615"/>
        <dbReference type="ChEBI" id="CHEBI:90616"/>
        <dbReference type="EC" id="2.1.1.72"/>
    </reaction>
</comment>
<comment type="caution">
    <text evidence="11">The sequence shown here is derived from an EMBL/GenBank/DDBJ whole genome shotgun (WGS) entry which is preliminary data.</text>
</comment>
<dbReference type="GO" id="GO:0003677">
    <property type="term" value="F:DNA binding"/>
    <property type="evidence" value="ECO:0007669"/>
    <property type="project" value="InterPro"/>
</dbReference>
<keyword evidence="4 11" id="KW-0808">Transferase</keyword>
<dbReference type="AlphaFoldDB" id="A0A5R8WHS7"/>
<comment type="similarity">
    <text evidence="1">Belongs to the N(4)/N(6)-methyltransferase family.</text>
</comment>
<keyword evidence="12" id="KW-1185">Reference proteome</keyword>
<dbReference type="GO" id="GO:0008170">
    <property type="term" value="F:N-methyltransferase activity"/>
    <property type="evidence" value="ECO:0007669"/>
    <property type="project" value="InterPro"/>
</dbReference>
<organism evidence="11 12">
    <name type="scientific">Hymenobacter jeollabukensis</name>
    <dbReference type="NCBI Taxonomy" id="2025313"/>
    <lineage>
        <taxon>Bacteria</taxon>
        <taxon>Pseudomonadati</taxon>
        <taxon>Bacteroidota</taxon>
        <taxon>Cytophagia</taxon>
        <taxon>Cytophagales</taxon>
        <taxon>Hymenobacteraceae</taxon>
        <taxon>Hymenobacter</taxon>
    </lineage>
</organism>
<evidence type="ECO:0000259" key="10">
    <source>
        <dbReference type="Pfam" id="PF12161"/>
    </source>
</evidence>
<gene>
    <name evidence="11" type="ORF">FDY95_25515</name>
</gene>
<feature type="domain" description="DNA methylase adenine-specific" evidence="9">
    <location>
        <begin position="170"/>
        <end position="485"/>
    </location>
</feature>
<dbReference type="SUPFAM" id="SSF53335">
    <property type="entry name" value="S-adenosyl-L-methionine-dependent methyltransferases"/>
    <property type="match status" value="1"/>
</dbReference>
<dbReference type="GO" id="GO:0009307">
    <property type="term" value="P:DNA restriction-modification system"/>
    <property type="evidence" value="ECO:0007669"/>
    <property type="project" value="UniProtKB-KW"/>
</dbReference>
<dbReference type="OrthoDB" id="9814572at2"/>
<evidence type="ECO:0000256" key="7">
    <source>
        <dbReference type="ARBA" id="ARBA00047942"/>
    </source>
</evidence>
<name>A0A5R8WHS7_9BACT</name>
<protein>
    <recommendedName>
        <fullName evidence="2">site-specific DNA-methyltransferase (adenine-specific)</fullName>
        <ecNumber evidence="2">2.1.1.72</ecNumber>
    </recommendedName>
</protein>
<feature type="domain" description="N6 adenine-specific DNA methyltransferase N-terminal" evidence="10">
    <location>
        <begin position="22"/>
        <end position="158"/>
    </location>
</feature>
<dbReference type="Pfam" id="PF02384">
    <property type="entry name" value="N6_Mtase"/>
    <property type="match status" value="1"/>
</dbReference>
<proteinExistence type="inferred from homology"/>
<dbReference type="GO" id="GO:0032259">
    <property type="term" value="P:methylation"/>
    <property type="evidence" value="ECO:0007669"/>
    <property type="project" value="UniProtKB-KW"/>
</dbReference>
<feature type="coiled-coil region" evidence="8">
    <location>
        <begin position="489"/>
        <end position="516"/>
    </location>
</feature>
<keyword evidence="3 11" id="KW-0489">Methyltransferase</keyword>
<dbReference type="InterPro" id="IPR022749">
    <property type="entry name" value="D12N6_MeTrfase_N"/>
</dbReference>
<dbReference type="Gene3D" id="1.20.1260.30">
    <property type="match status" value="1"/>
</dbReference>
<evidence type="ECO:0000256" key="8">
    <source>
        <dbReference type="SAM" id="Coils"/>
    </source>
</evidence>
<dbReference type="InterPro" id="IPR003356">
    <property type="entry name" value="DNA_methylase_A-5"/>
</dbReference>
<evidence type="ECO:0000256" key="1">
    <source>
        <dbReference type="ARBA" id="ARBA00006594"/>
    </source>
</evidence>
<reference evidence="11 12" key="1">
    <citation type="submission" date="2019-05" db="EMBL/GenBank/DDBJ databases">
        <title>Hymenobacter edaphi sp. nov., isolated from abandoned arsenic-contaminated farmland soil.</title>
        <authorList>
            <person name="Nie L."/>
        </authorList>
    </citation>
    <scope>NUCLEOTIDE SEQUENCE [LARGE SCALE GENOMIC DNA]</scope>
    <source>
        <strain evidence="11 12">1-3-3-8</strain>
    </source>
</reference>
<dbReference type="Gene3D" id="3.40.50.150">
    <property type="entry name" value="Vaccinia Virus protein VP39"/>
    <property type="match status" value="1"/>
</dbReference>
<evidence type="ECO:0000256" key="2">
    <source>
        <dbReference type="ARBA" id="ARBA00011900"/>
    </source>
</evidence>
<dbReference type="EC" id="2.1.1.72" evidence="2"/>
<evidence type="ECO:0000256" key="3">
    <source>
        <dbReference type="ARBA" id="ARBA00022603"/>
    </source>
</evidence>
<dbReference type="EMBL" id="VAJM01000021">
    <property type="protein sequence ID" value="TLM87857.1"/>
    <property type="molecule type" value="Genomic_DNA"/>
</dbReference>
<keyword evidence="8" id="KW-0175">Coiled coil</keyword>
<accession>A0A5R8WHS7</accession>
<dbReference type="PANTHER" id="PTHR42933:SF3">
    <property type="entry name" value="TYPE I RESTRICTION ENZYME MJAVIII METHYLASE SUBUNIT"/>
    <property type="match status" value="1"/>
</dbReference>
<dbReference type="InterPro" id="IPR051537">
    <property type="entry name" value="DNA_Adenine_Mtase"/>
</dbReference>
<dbReference type="Proteomes" id="UP000305517">
    <property type="component" value="Unassembled WGS sequence"/>
</dbReference>
<keyword evidence="5" id="KW-0949">S-adenosyl-L-methionine</keyword>
<dbReference type="PANTHER" id="PTHR42933">
    <property type="entry name" value="SLR6095 PROTEIN"/>
    <property type="match status" value="1"/>
</dbReference>
<dbReference type="RefSeq" id="WP_138082507.1">
    <property type="nucleotide sequence ID" value="NZ_VAJM01000021.1"/>
</dbReference>
<evidence type="ECO:0000313" key="12">
    <source>
        <dbReference type="Proteomes" id="UP000305517"/>
    </source>
</evidence>
<evidence type="ECO:0000313" key="11">
    <source>
        <dbReference type="EMBL" id="TLM87857.1"/>
    </source>
</evidence>
<sequence>MTTSLFPAPANPRPATTEEIFNAVWRACDSFRGVIDPSSYKDYILTFLFLKYLSDLWDERRRFYEEKYATDPERDLRVQRALRHERFQVPDQSRYQYLYECRDQDDIGELINHALDSLEDANRAKLDKVFRGIDFASEAQLGATKDMKRRLKHLIEDFRAIDLTPDHLTSQDVIGDVYEYLIERFASNAGKKAGEFYTPKAVSALLAQLVEPRPGDRICDPTCGSASLLIRTGQQVPNGGSFALYGQELNGATYALARQNCVLHFQDDAVLVQGDTLTNPLLTDGDRLLRFNVVVANPPFSLDKWGHETAAADPYRRFHRGLPPKSKGDFAFISHLVETMTETDGRGGVVVPHGVLFRGAAEGKIRRQLLEEGLIEAVIGLPANLFFGTGIPTAIILLRRQRPTTDVLFVDASRLYTDVRTRAMLMPEHAARIVDVVKGFRQAGAAGPAGVLEPRLAYRATLAELAANDFNLNIPRYVDTFEAEDTVDLPTVQAELHTLEQQLTDVRQRMQQYLKELSGN</sequence>
<evidence type="ECO:0000256" key="4">
    <source>
        <dbReference type="ARBA" id="ARBA00022679"/>
    </source>
</evidence>
<keyword evidence="6" id="KW-0680">Restriction system</keyword>
<dbReference type="InterPro" id="IPR002052">
    <property type="entry name" value="DNA_methylase_N6_adenine_CS"/>
</dbReference>
<evidence type="ECO:0000256" key="6">
    <source>
        <dbReference type="ARBA" id="ARBA00022747"/>
    </source>
</evidence>
<dbReference type="PROSITE" id="PS00092">
    <property type="entry name" value="N6_MTASE"/>
    <property type="match status" value="1"/>
</dbReference>